<sequence>MCYRCVLSCALLMLFLGSVSAQPKWTHGKRALMLEPPQRSSLWRFGNETPLNINDSALNCGGFERQWERNNGACGVCGDPADGPQLHDEGGVYDSNIIVKTYIEGGYVNITVEVESNMLGYFEFRLCERNSSDAPLTQECFDKNLLWIEESWNFRYYVGSHGGLFDLHVRLSENVVCSHCVLQWKYSTGHRMGGINNCAEMGSGRQEQFYNCADVAIVKKQSDTMFERPLLSLHENIYIVPHELTYNLTRDELEILKEEIRKISPGMKQTIPNGFLEPLEFNFTFPMPIDQMFGKPPTELNQPPFWWLDNMTKMEPPHVHIHDHPSKEPKTPPPVKAVQTRPPPDILRTAPLPPPPAIELMLEDGINESRIKVTRDRTNDKDRVATPRKSPMYAVGDSFVFPVFKRNLVRKPATVAPSTTVKPIVSSTAEECTVFSPKFRCVGKGQYNETEGIVQWCIDHCEKDSCVDFMCECGCNLPIAEPKCRANGVFQMIASMNEYCTRICQPGRLCPANLCNVELCMPHSTVPITR</sequence>
<evidence type="ECO:0000259" key="3">
    <source>
        <dbReference type="Pfam" id="PF03067"/>
    </source>
</evidence>
<feature type="region of interest" description="Disordered" evidence="1">
    <location>
        <begin position="321"/>
        <end position="353"/>
    </location>
</feature>
<feature type="signal peptide" evidence="2">
    <location>
        <begin position="1"/>
        <end position="21"/>
    </location>
</feature>
<dbReference type="Proteomes" id="UP000005408">
    <property type="component" value="Unassembled WGS sequence"/>
</dbReference>
<organism evidence="4 5">
    <name type="scientific">Magallana gigas</name>
    <name type="common">Pacific oyster</name>
    <name type="synonym">Crassostrea gigas</name>
    <dbReference type="NCBI Taxonomy" id="29159"/>
    <lineage>
        <taxon>Eukaryota</taxon>
        <taxon>Metazoa</taxon>
        <taxon>Spiralia</taxon>
        <taxon>Lophotrochozoa</taxon>
        <taxon>Mollusca</taxon>
        <taxon>Bivalvia</taxon>
        <taxon>Autobranchia</taxon>
        <taxon>Pteriomorphia</taxon>
        <taxon>Ostreida</taxon>
        <taxon>Ostreoidea</taxon>
        <taxon>Ostreidae</taxon>
        <taxon>Magallana</taxon>
    </lineage>
</organism>
<dbReference type="OMA" id="LWIEESW"/>
<dbReference type="PANTHER" id="PTHR21113">
    <property type="entry name" value="AGAP001705-PA"/>
    <property type="match status" value="1"/>
</dbReference>
<reference evidence="4" key="1">
    <citation type="submission" date="2022-08" db="UniProtKB">
        <authorList>
            <consortium name="EnsemblMetazoa"/>
        </authorList>
    </citation>
    <scope>IDENTIFICATION</scope>
    <source>
        <strain evidence="4">05x7-T-G4-1.051#20</strain>
    </source>
</reference>
<feature type="compositionally biased region" description="Pro residues" evidence="1">
    <location>
        <begin position="331"/>
        <end position="353"/>
    </location>
</feature>
<protein>
    <recommendedName>
        <fullName evidence="3">Chitin-binding type-4 domain-containing protein</fullName>
    </recommendedName>
</protein>
<dbReference type="PANTHER" id="PTHR21113:SF4">
    <property type="entry name" value="CHITIN-BINDING TYPE-4 DOMAIN-CONTAINING PROTEIN"/>
    <property type="match status" value="1"/>
</dbReference>
<evidence type="ECO:0000313" key="5">
    <source>
        <dbReference type="Proteomes" id="UP000005408"/>
    </source>
</evidence>
<name>A0A8W8IF25_MAGGI</name>
<feature type="compositionally biased region" description="Basic and acidic residues" evidence="1">
    <location>
        <begin position="321"/>
        <end position="330"/>
    </location>
</feature>
<evidence type="ECO:0000313" key="4">
    <source>
        <dbReference type="EnsemblMetazoa" id="G13638.1:cds"/>
    </source>
</evidence>
<keyword evidence="5" id="KW-1185">Reference proteome</keyword>
<dbReference type="EnsemblMetazoa" id="G13638.1">
    <property type="protein sequence ID" value="G13638.1:cds"/>
    <property type="gene ID" value="G13638"/>
</dbReference>
<proteinExistence type="predicted"/>
<feature type="domain" description="Chitin-binding type-4" evidence="3">
    <location>
        <begin position="33"/>
        <end position="215"/>
    </location>
</feature>
<dbReference type="OrthoDB" id="64893at2759"/>
<evidence type="ECO:0000256" key="1">
    <source>
        <dbReference type="SAM" id="MobiDB-lite"/>
    </source>
</evidence>
<keyword evidence="2" id="KW-0732">Signal</keyword>
<dbReference type="AlphaFoldDB" id="A0A8W8IF25"/>
<dbReference type="Pfam" id="PF03067">
    <property type="entry name" value="LPMO_10"/>
    <property type="match status" value="1"/>
</dbReference>
<evidence type="ECO:0000256" key="2">
    <source>
        <dbReference type="SAM" id="SignalP"/>
    </source>
</evidence>
<accession>A0A8W8IF25</accession>
<feature type="chain" id="PRO_5036463877" description="Chitin-binding type-4 domain-containing protein" evidence="2">
    <location>
        <begin position="22"/>
        <end position="530"/>
    </location>
</feature>
<dbReference type="InterPro" id="IPR004302">
    <property type="entry name" value="Cellulose/chitin-bd_N"/>
</dbReference>